<protein>
    <submittedName>
        <fullName evidence="1">Uncharacterized protein</fullName>
    </submittedName>
</protein>
<dbReference type="EMBL" id="CP068439">
    <property type="protein sequence ID" value="QQX76731.1"/>
    <property type="molecule type" value="Genomic_DNA"/>
</dbReference>
<reference evidence="1 2" key="1">
    <citation type="submission" date="2021-01" db="EMBL/GenBank/DDBJ databases">
        <title>Aequorivita sp. strain KX20305, a bacterium isolated from the sediment collected at a cold seep field in South China Sea.</title>
        <authorList>
            <person name="Zhang H."/>
            <person name="Li C."/>
        </authorList>
    </citation>
    <scope>NUCLEOTIDE SEQUENCE [LARGE SCALE GENOMIC DNA]</scope>
    <source>
        <strain evidence="1 2">KX20305</strain>
    </source>
</reference>
<dbReference type="Proteomes" id="UP000629420">
    <property type="component" value="Chromosome"/>
</dbReference>
<name>A0ABX7DRG0_9FLAO</name>
<dbReference type="RefSeq" id="WP_202336550.1">
    <property type="nucleotide sequence ID" value="NZ_CP068439.1"/>
</dbReference>
<proteinExistence type="predicted"/>
<organism evidence="1 2">
    <name type="scientific">Aequorivita iocasae</name>
    <dbReference type="NCBI Taxonomy" id="2803865"/>
    <lineage>
        <taxon>Bacteria</taxon>
        <taxon>Pseudomonadati</taxon>
        <taxon>Bacteroidota</taxon>
        <taxon>Flavobacteriia</taxon>
        <taxon>Flavobacteriales</taxon>
        <taxon>Flavobacteriaceae</taxon>
        <taxon>Aequorivita</taxon>
    </lineage>
</organism>
<evidence type="ECO:0000313" key="2">
    <source>
        <dbReference type="Proteomes" id="UP000629420"/>
    </source>
</evidence>
<dbReference type="PROSITE" id="PS51257">
    <property type="entry name" value="PROKAR_LIPOPROTEIN"/>
    <property type="match status" value="1"/>
</dbReference>
<keyword evidence="2" id="KW-1185">Reference proteome</keyword>
<accession>A0ABX7DRG0</accession>
<gene>
    <name evidence="1" type="ORF">JK629_00200</name>
</gene>
<evidence type="ECO:0000313" key="1">
    <source>
        <dbReference type="EMBL" id="QQX76731.1"/>
    </source>
</evidence>
<sequence>MKTQTIQTVLLLICINLMLFSCQDISTHNESPYEGPPKDHIISVDRAQEMYDAYSQRRVPILQKYEDSIAADGSKFTPTRYAEYDLKTIKQYIAYIEHEAKEANVEIQTLRFYLSNYPASDKFPNGDVVKFPKRNSFFVVPTMAYEGKNVGFYLEDIDGVYTALPINRNGLRGKDENKMRDEPQGNVNEAGFFISAAPTLQGGGTTSIIFNEGNITPPPAGANDFGDDN</sequence>